<reference evidence="6 7" key="1">
    <citation type="journal article" date="2016" name="C (Basel)">
        <title>Selective Growth of and Electricity Production by Marine Exoelectrogenic Bacteria in Self-Aggregated Hydrogel of Microbially Reduced Graphene Oxide.</title>
        <authorList>
            <person name="Yoshida N."/>
            <person name="Goto Y."/>
            <person name="Miyata Y."/>
        </authorList>
    </citation>
    <scope>NUCLEOTIDE SEQUENCE [LARGE SCALE GENOMIC DNA]</scope>
    <source>
        <strain evidence="6 7">NIT-T3</strain>
    </source>
</reference>
<dbReference type="Pfam" id="PF01590">
    <property type="entry name" value="GAF"/>
    <property type="match status" value="1"/>
</dbReference>
<dbReference type="InterPro" id="IPR036890">
    <property type="entry name" value="HATPase_C_sf"/>
</dbReference>
<dbReference type="PANTHER" id="PTHR45569">
    <property type="entry name" value="SENSOR PROTEIN KDPD"/>
    <property type="match status" value="1"/>
</dbReference>
<gene>
    <name evidence="6" type="ORF">DESUT3_34840</name>
</gene>
<evidence type="ECO:0000313" key="7">
    <source>
        <dbReference type="Proteomes" id="UP001319827"/>
    </source>
</evidence>
<protein>
    <recommendedName>
        <fullName evidence="2">histidine kinase</fullName>
        <ecNumber evidence="2">2.7.13.3</ecNumber>
    </recommendedName>
</protein>
<keyword evidence="6" id="KW-0808">Transferase</keyword>
<accession>A0ABN6E233</accession>
<evidence type="ECO:0000256" key="1">
    <source>
        <dbReference type="ARBA" id="ARBA00000085"/>
    </source>
</evidence>
<dbReference type="SMART" id="SM00065">
    <property type="entry name" value="GAF"/>
    <property type="match status" value="1"/>
</dbReference>
<organism evidence="6 7">
    <name type="scientific">Desulfuromonas versatilis</name>
    <dbReference type="NCBI Taxonomy" id="2802975"/>
    <lineage>
        <taxon>Bacteria</taxon>
        <taxon>Pseudomonadati</taxon>
        <taxon>Thermodesulfobacteriota</taxon>
        <taxon>Desulfuromonadia</taxon>
        <taxon>Desulfuromonadales</taxon>
        <taxon>Desulfuromonadaceae</taxon>
        <taxon>Desulfuromonas</taxon>
    </lineage>
</organism>
<dbReference type="InterPro" id="IPR004358">
    <property type="entry name" value="Sig_transdc_His_kin-like_C"/>
</dbReference>
<dbReference type="EMBL" id="AP024355">
    <property type="protein sequence ID" value="BCR06415.1"/>
    <property type="molecule type" value="Genomic_DNA"/>
</dbReference>
<dbReference type="SMART" id="SM00387">
    <property type="entry name" value="HATPase_c"/>
    <property type="match status" value="1"/>
</dbReference>
<evidence type="ECO:0000259" key="5">
    <source>
        <dbReference type="PROSITE" id="PS50109"/>
    </source>
</evidence>
<keyword evidence="3" id="KW-0597">Phosphoprotein</keyword>
<dbReference type="EC" id="2.7.13.3" evidence="2"/>
<dbReference type="Gene3D" id="1.10.287.130">
    <property type="match status" value="1"/>
</dbReference>
<dbReference type="Gene3D" id="3.30.565.10">
    <property type="entry name" value="Histidine kinase-like ATPase, C-terminal domain"/>
    <property type="match status" value="1"/>
</dbReference>
<dbReference type="Pfam" id="PF00512">
    <property type="entry name" value="HisKA"/>
    <property type="match status" value="1"/>
</dbReference>
<dbReference type="Pfam" id="PF02518">
    <property type="entry name" value="HATPase_c"/>
    <property type="match status" value="1"/>
</dbReference>
<dbReference type="Gene3D" id="3.30.450.40">
    <property type="match status" value="1"/>
</dbReference>
<dbReference type="RefSeq" id="WP_221249794.1">
    <property type="nucleotide sequence ID" value="NZ_AP024355.1"/>
</dbReference>
<dbReference type="InterPro" id="IPR029016">
    <property type="entry name" value="GAF-like_dom_sf"/>
</dbReference>
<dbReference type="SUPFAM" id="SSF47384">
    <property type="entry name" value="Homodimeric domain of signal transducing histidine kinase"/>
    <property type="match status" value="1"/>
</dbReference>
<evidence type="ECO:0000256" key="3">
    <source>
        <dbReference type="ARBA" id="ARBA00022553"/>
    </source>
</evidence>
<dbReference type="CDD" id="cd00082">
    <property type="entry name" value="HisKA"/>
    <property type="match status" value="1"/>
</dbReference>
<feature type="domain" description="Histidine kinase" evidence="5">
    <location>
        <begin position="330"/>
        <end position="537"/>
    </location>
</feature>
<keyword evidence="4" id="KW-0175">Coiled coil</keyword>
<feature type="coiled-coil region" evidence="4">
    <location>
        <begin position="287"/>
        <end position="321"/>
    </location>
</feature>
<evidence type="ECO:0000256" key="4">
    <source>
        <dbReference type="SAM" id="Coils"/>
    </source>
</evidence>
<evidence type="ECO:0000313" key="6">
    <source>
        <dbReference type="EMBL" id="BCR06415.1"/>
    </source>
</evidence>
<dbReference type="InterPro" id="IPR003018">
    <property type="entry name" value="GAF"/>
</dbReference>
<dbReference type="SUPFAM" id="SSF55874">
    <property type="entry name" value="ATPase domain of HSP90 chaperone/DNA topoisomerase II/histidine kinase"/>
    <property type="match status" value="1"/>
</dbReference>
<sequence length="541" mass="61339">MDPSCCWNKEQIAVEECPYIQGWDQQLLLNRKRRFLLRCIECPRFLEDLRAMNGQLDGLAGLFPYAIEELLALKMELQSLRSLNETRSREIKFLHEVSLVLQTSVDMDEVIAMALTAVTAGQGFGLNRAILLLVDKERQNLKGYFAVGPRRREEAGRIWQEIAERDLTLRELARHFFEEKMAAERERFRDLLELLSVPLSDNGHLFVRTLNELTSRHITDLLREPHLTREQAEALGVRELILVPLISKNRRIGLLLADNIINGRPISGEDLQSLETFALPVSFAIERASLYERLQEELERLTDANRRLQEQQEQILRMEKMALVGKIASNIAHSIRNPLTIIGGFARSLIKTTPEDDQKRRYIESIVRETRRLEAVLQEVLSYSESLHPTLDLWDVNQLVTGVYAGMQEDFKLARVTFQLDLEPNLPLVHIDYKQMAYCLRSILNNALEAMPGGGLLEIATRRVDDQLHLTLKDSGSGMSAETLRSITAPFFSTKDQGSGLGLSLCARILEGHGAELGVESREGAGTTFTIRLKITQGGTT</sequence>
<keyword evidence="7" id="KW-1185">Reference proteome</keyword>
<dbReference type="InterPro" id="IPR003661">
    <property type="entry name" value="HisK_dim/P_dom"/>
</dbReference>
<reference evidence="6 7" key="2">
    <citation type="journal article" date="2021" name="Int. J. Syst. Evol. Microbiol.">
        <title>Isolation and Polyphasic Characterization of Desulfuromonas versatilis sp. Nov., an Electrogenic Bacteria Capable of Versatile Metabolism Isolated from a Graphene Oxide-Reducing Enrichment Culture.</title>
        <authorList>
            <person name="Xie L."/>
            <person name="Yoshida N."/>
            <person name="Ishii S."/>
            <person name="Meng L."/>
        </authorList>
    </citation>
    <scope>NUCLEOTIDE SEQUENCE [LARGE SCALE GENOMIC DNA]</scope>
    <source>
        <strain evidence="6 7">NIT-T3</strain>
    </source>
</reference>
<dbReference type="InterPro" id="IPR052023">
    <property type="entry name" value="Histidine_kinase_KdpD"/>
</dbReference>
<dbReference type="SUPFAM" id="SSF55781">
    <property type="entry name" value="GAF domain-like"/>
    <property type="match status" value="1"/>
</dbReference>
<proteinExistence type="predicted"/>
<dbReference type="PROSITE" id="PS50109">
    <property type="entry name" value="HIS_KIN"/>
    <property type="match status" value="1"/>
</dbReference>
<dbReference type="InterPro" id="IPR005467">
    <property type="entry name" value="His_kinase_dom"/>
</dbReference>
<dbReference type="SMART" id="SM00388">
    <property type="entry name" value="HisKA"/>
    <property type="match status" value="1"/>
</dbReference>
<keyword evidence="6" id="KW-0418">Kinase</keyword>
<dbReference type="InterPro" id="IPR036097">
    <property type="entry name" value="HisK_dim/P_sf"/>
</dbReference>
<dbReference type="GO" id="GO:0016301">
    <property type="term" value="F:kinase activity"/>
    <property type="evidence" value="ECO:0007669"/>
    <property type="project" value="UniProtKB-KW"/>
</dbReference>
<dbReference type="Proteomes" id="UP001319827">
    <property type="component" value="Chromosome"/>
</dbReference>
<dbReference type="PANTHER" id="PTHR45569:SF1">
    <property type="entry name" value="SENSOR PROTEIN KDPD"/>
    <property type="match status" value="1"/>
</dbReference>
<evidence type="ECO:0000256" key="2">
    <source>
        <dbReference type="ARBA" id="ARBA00012438"/>
    </source>
</evidence>
<dbReference type="InterPro" id="IPR003594">
    <property type="entry name" value="HATPase_dom"/>
</dbReference>
<comment type="catalytic activity">
    <reaction evidence="1">
        <text>ATP + protein L-histidine = ADP + protein N-phospho-L-histidine.</text>
        <dbReference type="EC" id="2.7.13.3"/>
    </reaction>
</comment>
<name>A0ABN6E233_9BACT</name>
<dbReference type="PRINTS" id="PR00344">
    <property type="entry name" value="BCTRLSENSOR"/>
</dbReference>